<evidence type="ECO:0000256" key="1">
    <source>
        <dbReference type="ARBA" id="ARBA00002919"/>
    </source>
</evidence>
<protein>
    <recommendedName>
        <fullName evidence="5 11">2-dehydropantoate 2-reductase</fullName>
        <ecNumber evidence="4 11">1.1.1.169</ecNumber>
    </recommendedName>
    <alternativeName>
        <fullName evidence="9 11">Ketopantoate reductase</fullName>
    </alternativeName>
</protein>
<dbReference type="GO" id="GO:0015940">
    <property type="term" value="P:pantothenate biosynthetic process"/>
    <property type="evidence" value="ECO:0007669"/>
    <property type="project" value="UniProtKB-UniPathway"/>
</dbReference>
<comment type="catalytic activity">
    <reaction evidence="10 11">
        <text>(R)-pantoate + NADP(+) = 2-dehydropantoate + NADPH + H(+)</text>
        <dbReference type="Rhea" id="RHEA:16233"/>
        <dbReference type="ChEBI" id="CHEBI:11561"/>
        <dbReference type="ChEBI" id="CHEBI:15378"/>
        <dbReference type="ChEBI" id="CHEBI:15980"/>
        <dbReference type="ChEBI" id="CHEBI:57783"/>
        <dbReference type="ChEBI" id="CHEBI:58349"/>
        <dbReference type="EC" id="1.1.1.169"/>
    </reaction>
</comment>
<dbReference type="GO" id="GO:0050661">
    <property type="term" value="F:NADP binding"/>
    <property type="evidence" value="ECO:0007669"/>
    <property type="project" value="TreeGrafter"/>
</dbReference>
<evidence type="ECO:0000313" key="14">
    <source>
        <dbReference type="EMBL" id="KYC61467.1"/>
    </source>
</evidence>
<dbReference type="InterPro" id="IPR008927">
    <property type="entry name" value="6-PGluconate_DH-like_C_sf"/>
</dbReference>
<dbReference type="InterPro" id="IPR050838">
    <property type="entry name" value="Ketopantoate_reductase"/>
</dbReference>
<dbReference type="SUPFAM" id="SSF51735">
    <property type="entry name" value="NAD(P)-binding Rossmann-fold domains"/>
    <property type="match status" value="1"/>
</dbReference>
<proteinExistence type="inferred from homology"/>
<dbReference type="GO" id="GO:0008677">
    <property type="term" value="F:2-dehydropantoate 2-reductase activity"/>
    <property type="evidence" value="ECO:0007669"/>
    <property type="project" value="UniProtKB-EC"/>
</dbReference>
<dbReference type="Gene3D" id="1.10.1040.10">
    <property type="entry name" value="N-(1-d-carboxylethyl)-l-norvaline Dehydrogenase, domain 2"/>
    <property type="match status" value="1"/>
</dbReference>
<dbReference type="InterPro" id="IPR013332">
    <property type="entry name" value="KPR_N"/>
</dbReference>
<keyword evidence="7 11" id="KW-0521">NADP</keyword>
<comment type="caution">
    <text evidence="14">The sequence shown here is derived from an EMBL/GenBank/DDBJ whole genome shotgun (WGS) entry which is preliminary data.</text>
</comment>
<comment type="similarity">
    <text evidence="3 11">Belongs to the ketopantoate reductase family.</text>
</comment>
<dbReference type="EC" id="1.1.1.169" evidence="4 11"/>
<dbReference type="UniPathway" id="UPA00028">
    <property type="reaction ID" value="UER00004"/>
</dbReference>
<evidence type="ECO:0000256" key="4">
    <source>
        <dbReference type="ARBA" id="ARBA00013014"/>
    </source>
</evidence>
<keyword evidence="8 11" id="KW-0560">Oxidoreductase</keyword>
<feature type="domain" description="Ketopantoate reductase N-terminal" evidence="12">
    <location>
        <begin position="28"/>
        <end position="172"/>
    </location>
</feature>
<evidence type="ECO:0000256" key="11">
    <source>
        <dbReference type="RuleBase" id="RU362068"/>
    </source>
</evidence>
<dbReference type="PANTHER" id="PTHR43765:SF2">
    <property type="entry name" value="2-DEHYDROPANTOATE 2-REDUCTASE"/>
    <property type="match status" value="1"/>
</dbReference>
<evidence type="ECO:0000259" key="12">
    <source>
        <dbReference type="Pfam" id="PF02558"/>
    </source>
</evidence>
<dbReference type="SUPFAM" id="SSF48179">
    <property type="entry name" value="6-phosphogluconate dehydrogenase C-terminal domain-like"/>
    <property type="match status" value="1"/>
</dbReference>
<dbReference type="PATRIC" id="fig|1398.26.peg.200"/>
<evidence type="ECO:0000313" key="15">
    <source>
        <dbReference type="Proteomes" id="UP000075288"/>
    </source>
</evidence>
<evidence type="ECO:0000256" key="6">
    <source>
        <dbReference type="ARBA" id="ARBA00022655"/>
    </source>
</evidence>
<feature type="domain" description="Ketopantoate reductase C-terminal" evidence="13">
    <location>
        <begin position="196"/>
        <end position="314"/>
    </location>
</feature>
<reference evidence="14 15" key="1">
    <citation type="submission" date="2016-01" db="EMBL/GenBank/DDBJ databases">
        <title>Genome Sequences of Twelve Sporeforming Bacillus Species Isolated from Foods.</title>
        <authorList>
            <person name="Berendsen E.M."/>
            <person name="Wells-Bennik M.H."/>
            <person name="Krawcyk A.O."/>
            <person name="De Jong A."/>
            <person name="Holsappel S."/>
            <person name="Eijlander R.T."/>
            <person name="Kuipers O.P."/>
        </authorList>
    </citation>
    <scope>NUCLEOTIDE SEQUENCE [LARGE SCALE GENOMIC DNA]</scope>
    <source>
        <strain evidence="14 15">B4098</strain>
    </source>
</reference>
<evidence type="ECO:0000259" key="13">
    <source>
        <dbReference type="Pfam" id="PF08546"/>
    </source>
</evidence>
<dbReference type="GO" id="GO:0005737">
    <property type="term" value="C:cytoplasm"/>
    <property type="evidence" value="ECO:0007669"/>
    <property type="project" value="TreeGrafter"/>
</dbReference>
<dbReference type="AlphaFoldDB" id="A0A150JW68"/>
<dbReference type="InterPro" id="IPR013328">
    <property type="entry name" value="6PGD_dom2"/>
</dbReference>
<evidence type="ECO:0000256" key="8">
    <source>
        <dbReference type="ARBA" id="ARBA00023002"/>
    </source>
</evidence>
<evidence type="ECO:0000256" key="10">
    <source>
        <dbReference type="ARBA" id="ARBA00048793"/>
    </source>
</evidence>
<dbReference type="EMBL" id="LQYG01000069">
    <property type="protein sequence ID" value="KYC61467.1"/>
    <property type="molecule type" value="Genomic_DNA"/>
</dbReference>
<dbReference type="InterPro" id="IPR036291">
    <property type="entry name" value="NAD(P)-bd_dom_sf"/>
</dbReference>
<evidence type="ECO:0000256" key="9">
    <source>
        <dbReference type="ARBA" id="ARBA00032024"/>
    </source>
</evidence>
<dbReference type="InterPro" id="IPR003710">
    <property type="entry name" value="ApbA"/>
</dbReference>
<comment type="function">
    <text evidence="1 11">Catalyzes the NADPH-dependent reduction of ketopantoate into pantoic acid.</text>
</comment>
<evidence type="ECO:0000256" key="7">
    <source>
        <dbReference type="ARBA" id="ARBA00022857"/>
    </source>
</evidence>
<dbReference type="NCBIfam" id="NF005093">
    <property type="entry name" value="PRK06522.2-4"/>
    <property type="match status" value="1"/>
</dbReference>
<comment type="pathway">
    <text evidence="2 11">Cofactor biosynthesis; (R)-pantothenate biosynthesis; (R)-pantoate from 3-methyl-2-oxobutanoate: step 2/2.</text>
</comment>
<keyword evidence="6 11" id="KW-0566">Pantothenate biosynthesis</keyword>
<accession>A0A150JW68</accession>
<organism evidence="14 15">
    <name type="scientific">Heyndrickxia coagulans</name>
    <name type="common">Weizmannia coagulans</name>
    <dbReference type="NCBI Taxonomy" id="1398"/>
    <lineage>
        <taxon>Bacteria</taxon>
        <taxon>Bacillati</taxon>
        <taxon>Bacillota</taxon>
        <taxon>Bacilli</taxon>
        <taxon>Bacillales</taxon>
        <taxon>Bacillaceae</taxon>
        <taxon>Heyndrickxia</taxon>
    </lineage>
</organism>
<name>A0A150JW68_HEYCO</name>
<evidence type="ECO:0000256" key="5">
    <source>
        <dbReference type="ARBA" id="ARBA00019465"/>
    </source>
</evidence>
<dbReference type="Pfam" id="PF02558">
    <property type="entry name" value="ApbA"/>
    <property type="match status" value="1"/>
</dbReference>
<dbReference type="Pfam" id="PF08546">
    <property type="entry name" value="ApbA_C"/>
    <property type="match status" value="1"/>
</dbReference>
<dbReference type="NCBIfam" id="TIGR00745">
    <property type="entry name" value="apbA_panE"/>
    <property type="match status" value="1"/>
</dbReference>
<evidence type="ECO:0000256" key="2">
    <source>
        <dbReference type="ARBA" id="ARBA00004994"/>
    </source>
</evidence>
<evidence type="ECO:0000256" key="3">
    <source>
        <dbReference type="ARBA" id="ARBA00007870"/>
    </source>
</evidence>
<gene>
    <name evidence="14" type="ORF">B4098_2022</name>
</gene>
<sequence length="317" mass="34690">MSGIFFSIPLLPVKMEQRKWKGAGKMKIGIIGAGAIGLLYGGWLGKLHEVTLFPRTKAQAGQLNEKGITVKDSASSFRTIVKADGTFSSLSSQDLVIVAVKQYDLPAVAAVLKHEDGGVPALFLQNGMGHLALLEKLPQKTILVGTVEHGASRLDGTTVKHNGHGKTNIAVYRGKWDESVHLHTDAFPFTVQPDYELMLLRKCFANAVINPLTAVLKAKNGELVKNPHYARVFRVVFEELAALFPKLSREKMWEEVTGICKNTCENESSMLKDVKKGARTEIDAILGYMLETAARQNSQVPLASALYEMVKGMEDKG</sequence>
<dbReference type="PANTHER" id="PTHR43765">
    <property type="entry name" value="2-DEHYDROPANTOATE 2-REDUCTASE-RELATED"/>
    <property type="match status" value="1"/>
</dbReference>
<dbReference type="Proteomes" id="UP000075288">
    <property type="component" value="Unassembled WGS sequence"/>
</dbReference>
<dbReference type="InterPro" id="IPR013752">
    <property type="entry name" value="KPA_reductase"/>
</dbReference>
<dbReference type="Gene3D" id="3.40.50.720">
    <property type="entry name" value="NAD(P)-binding Rossmann-like Domain"/>
    <property type="match status" value="1"/>
</dbReference>